<dbReference type="Proteomes" id="UP000549617">
    <property type="component" value="Unassembled WGS sequence"/>
</dbReference>
<dbReference type="SUPFAM" id="SSF47413">
    <property type="entry name" value="lambda repressor-like DNA-binding domains"/>
    <property type="match status" value="1"/>
</dbReference>
<proteinExistence type="predicted"/>
<dbReference type="GO" id="GO:0003677">
    <property type="term" value="F:DNA binding"/>
    <property type="evidence" value="ECO:0007669"/>
    <property type="project" value="InterPro"/>
</dbReference>
<sequence length="102" mass="11418">MTAEGMDSEDFEGMIAGLRDVANWKKGKRDGFVAHVPSTVDVRAIRAAHNQTQEGFARTYGFSIASVRDWEQGRRQPERAARILLAMIAKEPQTVKRVMEGL</sequence>
<evidence type="ECO:0000313" key="2">
    <source>
        <dbReference type="Proteomes" id="UP000549617"/>
    </source>
</evidence>
<protein>
    <submittedName>
        <fullName evidence="1">Putative transcriptional regulator</fullName>
    </submittedName>
</protein>
<evidence type="ECO:0000313" key="1">
    <source>
        <dbReference type="EMBL" id="MBB5684690.1"/>
    </source>
</evidence>
<reference evidence="1 2" key="1">
    <citation type="submission" date="2020-08" db="EMBL/GenBank/DDBJ databases">
        <title>Genomic Encyclopedia of Type Strains, Phase IV (KMG-IV): sequencing the most valuable type-strain genomes for metagenomic binning, comparative biology and taxonomic classification.</title>
        <authorList>
            <person name="Goeker M."/>
        </authorList>
    </citation>
    <scope>NUCLEOTIDE SEQUENCE [LARGE SCALE GENOMIC DNA]</scope>
    <source>
        <strain evidence="1 2">DSM 25079</strain>
    </source>
</reference>
<accession>A0A7W9AFJ5</accession>
<organism evidence="1 2">
    <name type="scientific">Sphingobium boeckii</name>
    <dbReference type="NCBI Taxonomy" id="1082345"/>
    <lineage>
        <taxon>Bacteria</taxon>
        <taxon>Pseudomonadati</taxon>
        <taxon>Pseudomonadota</taxon>
        <taxon>Alphaproteobacteria</taxon>
        <taxon>Sphingomonadales</taxon>
        <taxon>Sphingomonadaceae</taxon>
        <taxon>Sphingobium</taxon>
    </lineage>
</organism>
<dbReference type="CDD" id="cd00093">
    <property type="entry name" value="HTH_XRE"/>
    <property type="match status" value="1"/>
</dbReference>
<keyword evidence="2" id="KW-1185">Reference proteome</keyword>
<dbReference type="Gene3D" id="1.10.260.40">
    <property type="entry name" value="lambda repressor-like DNA-binding domains"/>
    <property type="match status" value="1"/>
</dbReference>
<dbReference type="InterPro" id="IPR001387">
    <property type="entry name" value="Cro/C1-type_HTH"/>
</dbReference>
<dbReference type="InterPro" id="IPR010982">
    <property type="entry name" value="Lambda_DNA-bd_dom_sf"/>
</dbReference>
<comment type="caution">
    <text evidence="1">The sequence shown here is derived from an EMBL/GenBank/DDBJ whole genome shotgun (WGS) entry which is preliminary data.</text>
</comment>
<dbReference type="EMBL" id="JACIJC010000001">
    <property type="protein sequence ID" value="MBB5684690.1"/>
    <property type="molecule type" value="Genomic_DNA"/>
</dbReference>
<dbReference type="RefSeq" id="WP_221240348.1">
    <property type="nucleotide sequence ID" value="NZ_JACIJC010000001.1"/>
</dbReference>
<dbReference type="AlphaFoldDB" id="A0A7W9AFJ5"/>
<gene>
    <name evidence="1" type="ORF">FHS49_000681</name>
</gene>
<name>A0A7W9AFJ5_9SPHN</name>